<evidence type="ECO:0000313" key="4">
    <source>
        <dbReference type="EMBL" id="GMH68965.1"/>
    </source>
</evidence>
<evidence type="ECO:0000259" key="3">
    <source>
        <dbReference type="PROSITE" id="PS50086"/>
    </source>
</evidence>
<dbReference type="Gene3D" id="1.10.472.80">
    <property type="entry name" value="Ypt/Rab-GAP domain of gyp1p, domain 3"/>
    <property type="match status" value="1"/>
</dbReference>
<dbReference type="GO" id="GO:0005096">
    <property type="term" value="F:GTPase activator activity"/>
    <property type="evidence" value="ECO:0007669"/>
    <property type="project" value="TreeGrafter"/>
</dbReference>
<dbReference type="OrthoDB" id="10263206at2759"/>
<dbReference type="SUPFAM" id="SSF47923">
    <property type="entry name" value="Ypt/Rab-GAP domain of gyp1p"/>
    <property type="match status" value="2"/>
</dbReference>
<dbReference type="SMART" id="SM00164">
    <property type="entry name" value="TBC"/>
    <property type="match status" value="1"/>
</dbReference>
<keyword evidence="5" id="KW-1185">Reference proteome</keyword>
<dbReference type="PANTHER" id="PTHR22957">
    <property type="entry name" value="TBC1 DOMAIN FAMILY MEMBER GTPASE-ACTIVATING PROTEIN"/>
    <property type="match status" value="1"/>
</dbReference>
<dbReference type="Pfam" id="PF00566">
    <property type="entry name" value="RabGAP-TBC"/>
    <property type="match status" value="1"/>
</dbReference>
<reference evidence="5" key="1">
    <citation type="journal article" date="2023" name="Commun. Biol.">
        <title>Genome analysis of Parmales, the sister group of diatoms, reveals the evolutionary specialization of diatoms from phago-mixotrophs to photoautotrophs.</title>
        <authorList>
            <person name="Ban H."/>
            <person name="Sato S."/>
            <person name="Yoshikawa S."/>
            <person name="Yamada K."/>
            <person name="Nakamura Y."/>
            <person name="Ichinomiya M."/>
            <person name="Sato N."/>
            <person name="Blanc-Mathieu R."/>
            <person name="Endo H."/>
            <person name="Kuwata A."/>
            <person name="Ogata H."/>
        </authorList>
    </citation>
    <scope>NUCLEOTIDE SEQUENCE [LARGE SCALE GENOMIC DNA]</scope>
    <source>
        <strain evidence="5">NIES 3701</strain>
    </source>
</reference>
<feature type="region of interest" description="Disordered" evidence="2">
    <location>
        <begin position="128"/>
        <end position="152"/>
    </location>
</feature>
<dbReference type="PROSITE" id="PS50086">
    <property type="entry name" value="TBC_RABGAP"/>
    <property type="match status" value="1"/>
</dbReference>
<proteinExistence type="predicted"/>
<name>A0A9W7AJM5_9STRA</name>
<evidence type="ECO:0000256" key="1">
    <source>
        <dbReference type="SAM" id="Coils"/>
    </source>
</evidence>
<protein>
    <recommendedName>
        <fullName evidence="3">Rab-GAP TBC domain-containing protein</fullName>
    </recommendedName>
</protein>
<feature type="region of interest" description="Disordered" evidence="2">
    <location>
        <begin position="556"/>
        <end position="589"/>
    </location>
</feature>
<organism evidence="4 5">
    <name type="scientific">Triparma strigata</name>
    <dbReference type="NCBI Taxonomy" id="1606541"/>
    <lineage>
        <taxon>Eukaryota</taxon>
        <taxon>Sar</taxon>
        <taxon>Stramenopiles</taxon>
        <taxon>Ochrophyta</taxon>
        <taxon>Bolidophyceae</taxon>
        <taxon>Parmales</taxon>
        <taxon>Triparmaceae</taxon>
        <taxon>Triparma</taxon>
    </lineage>
</organism>
<dbReference type="PANTHER" id="PTHR22957:SF27">
    <property type="entry name" value="TBC1 DOMAIN FAMILY MEMBER 13"/>
    <property type="match status" value="1"/>
</dbReference>
<gene>
    <name evidence="4" type="ORF">TrST_g3195</name>
</gene>
<keyword evidence="1" id="KW-0175">Coiled coil</keyword>
<dbReference type="Gene3D" id="1.10.8.270">
    <property type="entry name" value="putative rabgap domain of human tbc1 domain family member 14 like domains"/>
    <property type="match status" value="1"/>
</dbReference>
<comment type="caution">
    <text evidence="4">The sequence shown here is derived from an EMBL/GenBank/DDBJ whole genome shotgun (WGS) entry which is preliminary data.</text>
</comment>
<accession>A0A9W7AJM5</accession>
<dbReference type="GO" id="GO:0006886">
    <property type="term" value="P:intracellular protein transport"/>
    <property type="evidence" value="ECO:0007669"/>
    <property type="project" value="TreeGrafter"/>
</dbReference>
<dbReference type="Proteomes" id="UP001165085">
    <property type="component" value="Unassembled WGS sequence"/>
</dbReference>
<feature type="domain" description="Rab-GAP TBC" evidence="3">
    <location>
        <begin position="61"/>
        <end position="346"/>
    </location>
</feature>
<dbReference type="EMBL" id="BRXY01000129">
    <property type="protein sequence ID" value="GMH68965.1"/>
    <property type="molecule type" value="Genomic_DNA"/>
</dbReference>
<dbReference type="InterPro" id="IPR035969">
    <property type="entry name" value="Rab-GAP_TBC_sf"/>
</dbReference>
<feature type="coiled-coil region" evidence="1">
    <location>
        <begin position="488"/>
        <end position="539"/>
    </location>
</feature>
<dbReference type="InterPro" id="IPR000195">
    <property type="entry name" value="Rab-GAP-TBC_dom"/>
</dbReference>
<dbReference type="AlphaFoldDB" id="A0A9W7AJM5"/>
<evidence type="ECO:0000256" key="2">
    <source>
        <dbReference type="SAM" id="MobiDB-lite"/>
    </source>
</evidence>
<sequence>MSSLAANGTERSSTTTINSFPVSELIHGKTVLEGGVPAVAGHQVPLASLRASTSSGALSNETEHELRPLAWLLLSECISNKRDEWRAECKVIDDEYWSFVSELLDAEPWWNEQEWVEAGCFDGCRFASTRSESPGPDPETSSDKSSDPTKMTPYQVIRAPPTPEAFLLCEIIKDVLRTHPDLSFYISPPHSPYRLLTLTRVLYVWSRLNGGVKYVQGMNEVIGVVFFVMGHGNQWFKDLGGIDTDADDARTAKLVESLTYKVTTWLLNSMVDIFTPSLDDDSTGVSGRISTITDKVLMHDPILATHLNDLGCEGTFYLMRWITTLLSREFTMPDTVRIWDGMFGSNQRDNYVTYVCVTMILMVREQLLVGDFTKCIEILQNYPPDIDVDEVVRRARALFRFEVMVREVCGGMRCNIREGMQHVGPIDGVIMAFGWSEGVQGVVAGDVGETLKHVKDVLKVGMGEMGKDAGAVAKKVGGNLWGWGAAAMQRANEGMERAAELRKEKDRERMARVTMEKMREEKERSVREQAKKKQFLKQQEEFLAAQLAELGAVEVTGGGVKGGGEEELGRGGGGGGEGEGGGGGGTVTK</sequence>
<feature type="compositionally biased region" description="Gly residues" evidence="2">
    <location>
        <begin position="570"/>
        <end position="589"/>
    </location>
</feature>
<evidence type="ECO:0000313" key="5">
    <source>
        <dbReference type="Proteomes" id="UP001165085"/>
    </source>
</evidence>